<dbReference type="PANTHER" id="PTHR37984:SF5">
    <property type="entry name" value="PROTEIN NYNRIN-LIKE"/>
    <property type="match status" value="1"/>
</dbReference>
<sequence length="226" mass="26543">MWRCHSNGHIISVDGIQVDPKKIEAILEWKTLKNVTEVRSFLGLVGYYRRFIKVFFMTTLSLTRLLQKDVEFEWTKKWQQSFERLKATLTEAPGLTQPELVEEYVVYSDASYNGLGYLKSHEKNYSTHNLELAVVVLALKISRHYLYGENFYIYTDHNSLKYLLTQKELNLRQKRWIELLKDYDCIIDYHSGKMNVVEEIGVLIAKLKIKSTLLQNVKVAQKEDAK</sequence>
<keyword evidence="11" id="KW-1185">Reference proteome</keyword>
<dbReference type="InterPro" id="IPR043502">
    <property type="entry name" value="DNA/RNA_pol_sf"/>
</dbReference>
<dbReference type="OrthoDB" id="415724at2759"/>
<evidence type="ECO:0000313" key="11">
    <source>
        <dbReference type="Proteomes" id="UP000325315"/>
    </source>
</evidence>
<organism evidence="10 11">
    <name type="scientific">Gossypium australe</name>
    <dbReference type="NCBI Taxonomy" id="47621"/>
    <lineage>
        <taxon>Eukaryota</taxon>
        <taxon>Viridiplantae</taxon>
        <taxon>Streptophyta</taxon>
        <taxon>Embryophyta</taxon>
        <taxon>Tracheophyta</taxon>
        <taxon>Spermatophyta</taxon>
        <taxon>Magnoliopsida</taxon>
        <taxon>eudicotyledons</taxon>
        <taxon>Gunneridae</taxon>
        <taxon>Pentapetalae</taxon>
        <taxon>rosids</taxon>
        <taxon>malvids</taxon>
        <taxon>Malvales</taxon>
        <taxon>Malvaceae</taxon>
        <taxon>Malvoideae</taxon>
        <taxon>Gossypium</taxon>
    </lineage>
</organism>
<dbReference type="InterPro" id="IPR050951">
    <property type="entry name" value="Retrovirus_Pol_polyprotein"/>
</dbReference>
<name>A0A5B6WEN6_9ROSI</name>
<accession>A0A5B6WEN6</accession>
<gene>
    <name evidence="10" type="ORF">EPI10_020351</name>
</gene>
<dbReference type="FunFam" id="3.30.70.270:FF:000020">
    <property type="entry name" value="Transposon Tf2-6 polyprotein-like Protein"/>
    <property type="match status" value="1"/>
</dbReference>
<evidence type="ECO:0000256" key="1">
    <source>
        <dbReference type="ARBA" id="ARBA00022679"/>
    </source>
</evidence>
<evidence type="ECO:0000256" key="6">
    <source>
        <dbReference type="ARBA" id="ARBA00022918"/>
    </source>
</evidence>
<evidence type="ECO:0000256" key="7">
    <source>
        <dbReference type="ARBA" id="ARBA00023268"/>
    </source>
</evidence>
<keyword evidence="5" id="KW-0378">Hydrolase</keyword>
<keyword evidence="2" id="KW-0548">Nucleotidyltransferase</keyword>
<dbReference type="Pfam" id="PF17917">
    <property type="entry name" value="RT_RNaseH"/>
    <property type="match status" value="1"/>
</dbReference>
<dbReference type="Gene3D" id="3.30.70.270">
    <property type="match status" value="1"/>
</dbReference>
<protein>
    <submittedName>
        <fullName evidence="10">Integrase, catalytic core</fullName>
    </submittedName>
</protein>
<dbReference type="CDD" id="cd09274">
    <property type="entry name" value="RNase_HI_RT_Ty3"/>
    <property type="match status" value="1"/>
</dbReference>
<dbReference type="InterPro" id="IPR043128">
    <property type="entry name" value="Rev_trsase/Diguanyl_cyclase"/>
</dbReference>
<keyword evidence="1" id="KW-0808">Transferase</keyword>
<proteinExistence type="predicted"/>
<feature type="domain" description="Reverse transcriptase RNase H-like" evidence="8">
    <location>
        <begin position="118"/>
        <end position="183"/>
    </location>
</feature>
<dbReference type="InterPro" id="IPR041373">
    <property type="entry name" value="RT_RNaseH"/>
</dbReference>
<keyword evidence="4" id="KW-0255">Endonuclease</keyword>
<dbReference type="PANTHER" id="PTHR37984">
    <property type="entry name" value="PROTEIN CBG26694"/>
    <property type="match status" value="1"/>
</dbReference>
<evidence type="ECO:0000256" key="4">
    <source>
        <dbReference type="ARBA" id="ARBA00022759"/>
    </source>
</evidence>
<dbReference type="EMBL" id="SMMG02000003">
    <property type="protein sequence ID" value="KAA3479873.1"/>
    <property type="molecule type" value="Genomic_DNA"/>
</dbReference>
<evidence type="ECO:0000259" key="9">
    <source>
        <dbReference type="Pfam" id="PF17919"/>
    </source>
</evidence>
<evidence type="ECO:0000256" key="2">
    <source>
        <dbReference type="ARBA" id="ARBA00022695"/>
    </source>
</evidence>
<feature type="domain" description="Reverse transcriptase/retrotransposon-derived protein RNase H-like" evidence="9">
    <location>
        <begin position="74"/>
        <end position="117"/>
    </location>
</feature>
<dbReference type="GO" id="GO:0003964">
    <property type="term" value="F:RNA-directed DNA polymerase activity"/>
    <property type="evidence" value="ECO:0007669"/>
    <property type="project" value="UniProtKB-KW"/>
</dbReference>
<dbReference type="GO" id="GO:0016787">
    <property type="term" value="F:hydrolase activity"/>
    <property type="evidence" value="ECO:0007669"/>
    <property type="project" value="UniProtKB-KW"/>
</dbReference>
<keyword evidence="7" id="KW-0511">Multifunctional enzyme</keyword>
<dbReference type="Pfam" id="PF17919">
    <property type="entry name" value="RT_RNaseH_2"/>
    <property type="match status" value="1"/>
</dbReference>
<evidence type="ECO:0000313" key="10">
    <source>
        <dbReference type="EMBL" id="KAA3479873.1"/>
    </source>
</evidence>
<comment type="caution">
    <text evidence="10">The sequence shown here is derived from an EMBL/GenBank/DDBJ whole genome shotgun (WGS) entry which is preliminary data.</text>
</comment>
<dbReference type="InterPro" id="IPR041577">
    <property type="entry name" value="RT_RNaseH_2"/>
</dbReference>
<dbReference type="GO" id="GO:0004519">
    <property type="term" value="F:endonuclease activity"/>
    <property type="evidence" value="ECO:0007669"/>
    <property type="project" value="UniProtKB-KW"/>
</dbReference>
<keyword evidence="6" id="KW-0695">RNA-directed DNA polymerase</keyword>
<evidence type="ECO:0000256" key="3">
    <source>
        <dbReference type="ARBA" id="ARBA00022722"/>
    </source>
</evidence>
<keyword evidence="3" id="KW-0540">Nuclease</keyword>
<reference evidence="11" key="1">
    <citation type="journal article" date="2019" name="Plant Biotechnol. J.">
        <title>Genome sequencing of the Australian wild diploid species Gossypium australe highlights disease resistance and delayed gland morphogenesis.</title>
        <authorList>
            <person name="Cai Y."/>
            <person name="Cai X."/>
            <person name="Wang Q."/>
            <person name="Wang P."/>
            <person name="Zhang Y."/>
            <person name="Cai C."/>
            <person name="Xu Y."/>
            <person name="Wang K."/>
            <person name="Zhou Z."/>
            <person name="Wang C."/>
            <person name="Geng S."/>
            <person name="Li B."/>
            <person name="Dong Q."/>
            <person name="Hou Y."/>
            <person name="Wang H."/>
            <person name="Ai P."/>
            <person name="Liu Z."/>
            <person name="Yi F."/>
            <person name="Sun M."/>
            <person name="An G."/>
            <person name="Cheng J."/>
            <person name="Zhang Y."/>
            <person name="Shi Q."/>
            <person name="Xie Y."/>
            <person name="Shi X."/>
            <person name="Chang Y."/>
            <person name="Huang F."/>
            <person name="Chen Y."/>
            <person name="Hong S."/>
            <person name="Mi L."/>
            <person name="Sun Q."/>
            <person name="Zhang L."/>
            <person name="Zhou B."/>
            <person name="Peng R."/>
            <person name="Zhang X."/>
            <person name="Liu F."/>
        </authorList>
    </citation>
    <scope>NUCLEOTIDE SEQUENCE [LARGE SCALE GENOMIC DNA]</scope>
    <source>
        <strain evidence="11">cv. PA1801</strain>
    </source>
</reference>
<evidence type="ECO:0000256" key="5">
    <source>
        <dbReference type="ARBA" id="ARBA00022801"/>
    </source>
</evidence>
<dbReference type="SUPFAM" id="SSF56672">
    <property type="entry name" value="DNA/RNA polymerases"/>
    <property type="match status" value="1"/>
</dbReference>
<dbReference type="Proteomes" id="UP000325315">
    <property type="component" value="Unassembled WGS sequence"/>
</dbReference>
<dbReference type="AlphaFoldDB" id="A0A5B6WEN6"/>
<evidence type="ECO:0000259" key="8">
    <source>
        <dbReference type="Pfam" id="PF17917"/>
    </source>
</evidence>